<dbReference type="Pfam" id="PF01467">
    <property type="entry name" value="CTP_transf_like"/>
    <property type="match status" value="1"/>
</dbReference>
<protein>
    <recommendedName>
        <fullName evidence="10">Probable nicotinate-nucleotide adenylyltransferase</fullName>
        <ecNumber evidence="10">2.7.7.18</ecNumber>
    </recommendedName>
    <alternativeName>
        <fullName evidence="10">Deamido-NAD(+) diphosphorylase</fullName>
    </alternativeName>
    <alternativeName>
        <fullName evidence="10">Deamido-NAD(+) pyrophosphorylase</fullName>
    </alternativeName>
    <alternativeName>
        <fullName evidence="10">Nicotinate mononucleotide adenylyltransferase</fullName>
        <shortName evidence="10">NaMN adenylyltransferase</shortName>
    </alternativeName>
</protein>
<evidence type="ECO:0000256" key="4">
    <source>
        <dbReference type="ARBA" id="ARBA00022679"/>
    </source>
</evidence>
<dbReference type="AlphaFoldDB" id="A0A0R2NYE0"/>
<dbReference type="EMBL" id="LIAS01000044">
    <property type="protein sequence ID" value="KRO30901.1"/>
    <property type="molecule type" value="Genomic_DNA"/>
</dbReference>
<reference evidence="12 13" key="1">
    <citation type="submission" date="2015-10" db="EMBL/GenBank/DDBJ databases">
        <title>Metagenome-Assembled Genomes uncover a global brackish microbiome.</title>
        <authorList>
            <person name="Hugerth L.W."/>
            <person name="Larsson J."/>
            <person name="Alneberg J."/>
            <person name="Lindh M.V."/>
            <person name="Legrand C."/>
            <person name="Pinhassi J."/>
            <person name="Andersson A.F."/>
        </authorList>
    </citation>
    <scope>NUCLEOTIDE SEQUENCE [LARGE SCALE GENOMIC DNA]</scope>
    <source>
        <strain evidence="12">BACL2 MAG-120802-bin41</strain>
    </source>
</reference>
<keyword evidence="5 10" id="KW-0548">Nucleotidyltransferase</keyword>
<evidence type="ECO:0000256" key="8">
    <source>
        <dbReference type="ARBA" id="ARBA00023027"/>
    </source>
</evidence>
<keyword evidence="3 10" id="KW-0662">Pyridine nucleotide biosynthesis</keyword>
<dbReference type="HAMAP" id="MF_00244">
    <property type="entry name" value="NaMN_adenylyltr"/>
    <property type="match status" value="1"/>
</dbReference>
<dbReference type="GO" id="GO:0004515">
    <property type="term" value="F:nicotinate-nucleotide adenylyltransferase activity"/>
    <property type="evidence" value="ECO:0007669"/>
    <property type="project" value="UniProtKB-UniRule"/>
</dbReference>
<accession>A0A0R2NYE0</accession>
<evidence type="ECO:0000256" key="7">
    <source>
        <dbReference type="ARBA" id="ARBA00022840"/>
    </source>
</evidence>
<dbReference type="Gene3D" id="3.40.50.620">
    <property type="entry name" value="HUPs"/>
    <property type="match status" value="1"/>
</dbReference>
<dbReference type="InterPro" id="IPR014729">
    <property type="entry name" value="Rossmann-like_a/b/a_fold"/>
</dbReference>
<dbReference type="InterPro" id="IPR004821">
    <property type="entry name" value="Cyt_trans-like"/>
</dbReference>
<comment type="function">
    <text evidence="1 10">Catalyzes the reversible adenylation of nicotinate mononucleotide (NaMN) to nicotinic acid adenine dinucleotide (NaAD).</text>
</comment>
<dbReference type="GO" id="GO:0009435">
    <property type="term" value="P:NAD+ biosynthetic process"/>
    <property type="evidence" value="ECO:0007669"/>
    <property type="project" value="UniProtKB-UniRule"/>
</dbReference>
<dbReference type="Proteomes" id="UP000053941">
    <property type="component" value="Unassembled WGS sequence"/>
</dbReference>
<evidence type="ECO:0000256" key="2">
    <source>
        <dbReference type="ARBA" id="ARBA00005019"/>
    </source>
</evidence>
<comment type="catalytic activity">
    <reaction evidence="9 10">
        <text>nicotinate beta-D-ribonucleotide + ATP + H(+) = deamido-NAD(+) + diphosphate</text>
        <dbReference type="Rhea" id="RHEA:22860"/>
        <dbReference type="ChEBI" id="CHEBI:15378"/>
        <dbReference type="ChEBI" id="CHEBI:30616"/>
        <dbReference type="ChEBI" id="CHEBI:33019"/>
        <dbReference type="ChEBI" id="CHEBI:57502"/>
        <dbReference type="ChEBI" id="CHEBI:58437"/>
        <dbReference type="EC" id="2.7.7.18"/>
    </reaction>
</comment>
<dbReference type="GO" id="GO:0005524">
    <property type="term" value="F:ATP binding"/>
    <property type="evidence" value="ECO:0007669"/>
    <property type="project" value="UniProtKB-KW"/>
</dbReference>
<evidence type="ECO:0000256" key="1">
    <source>
        <dbReference type="ARBA" id="ARBA00002324"/>
    </source>
</evidence>
<keyword evidence="4 10" id="KW-0808">Transferase</keyword>
<dbReference type="CDD" id="cd02165">
    <property type="entry name" value="NMNAT"/>
    <property type="match status" value="1"/>
</dbReference>
<dbReference type="SUPFAM" id="SSF52374">
    <property type="entry name" value="Nucleotidylyl transferase"/>
    <property type="match status" value="1"/>
</dbReference>
<keyword evidence="7 10" id="KW-0067">ATP-binding</keyword>
<dbReference type="NCBIfam" id="NF000840">
    <property type="entry name" value="PRK00071.1-3"/>
    <property type="match status" value="1"/>
</dbReference>
<name>A0A0R2NYE0_9ACTN</name>
<evidence type="ECO:0000256" key="9">
    <source>
        <dbReference type="ARBA" id="ARBA00048721"/>
    </source>
</evidence>
<dbReference type="InterPro" id="IPR005248">
    <property type="entry name" value="NadD/NMNAT"/>
</dbReference>
<dbReference type="NCBIfam" id="TIGR00482">
    <property type="entry name" value="nicotinate (nicotinamide) nucleotide adenylyltransferase"/>
    <property type="match status" value="1"/>
</dbReference>
<evidence type="ECO:0000259" key="11">
    <source>
        <dbReference type="Pfam" id="PF01467"/>
    </source>
</evidence>
<evidence type="ECO:0000313" key="13">
    <source>
        <dbReference type="Proteomes" id="UP000053941"/>
    </source>
</evidence>
<dbReference type="PANTHER" id="PTHR39321:SF3">
    <property type="entry name" value="PHOSPHOPANTETHEINE ADENYLYLTRANSFERASE"/>
    <property type="match status" value="1"/>
</dbReference>
<evidence type="ECO:0000256" key="5">
    <source>
        <dbReference type="ARBA" id="ARBA00022695"/>
    </source>
</evidence>
<comment type="similarity">
    <text evidence="10">Belongs to the NadD family.</text>
</comment>
<evidence type="ECO:0000256" key="3">
    <source>
        <dbReference type="ARBA" id="ARBA00022642"/>
    </source>
</evidence>
<dbReference type="EC" id="2.7.7.18" evidence="10"/>
<evidence type="ECO:0000256" key="10">
    <source>
        <dbReference type="HAMAP-Rule" id="MF_00244"/>
    </source>
</evidence>
<evidence type="ECO:0000313" key="12">
    <source>
        <dbReference type="EMBL" id="KRO30901.1"/>
    </source>
</evidence>
<proteinExistence type="inferred from homology"/>
<dbReference type="UniPathway" id="UPA00253">
    <property type="reaction ID" value="UER00332"/>
</dbReference>
<feature type="domain" description="Cytidyltransferase-like" evidence="11">
    <location>
        <begin position="9"/>
        <end position="171"/>
    </location>
</feature>
<dbReference type="NCBIfam" id="TIGR00125">
    <property type="entry name" value="cyt_tran_rel"/>
    <property type="match status" value="1"/>
</dbReference>
<sequence length="200" mass="22229">MIATKSIALFGGSFDPIHNGHLFLIEELLNSARFEKFIVIPAGNPWQKSVAASGAHRLAMVEIALKDCMDKYRELEISRFEIDNSVPSYAYQSIEYFKLQNPGDNLVWIIGSDAFAKISEWKEIEQVAGSVEFLVINRPGQQLDISKIPKSLTYSQIEIKALDISSTKIRNLIKASEPFESLLPSGVAAYIKSQGLYAAS</sequence>
<keyword evidence="6 10" id="KW-0547">Nucleotide-binding</keyword>
<gene>
    <name evidence="10" type="primary">nadD</name>
    <name evidence="12" type="ORF">ABR60_05065</name>
</gene>
<evidence type="ECO:0000256" key="6">
    <source>
        <dbReference type="ARBA" id="ARBA00022741"/>
    </source>
</evidence>
<comment type="caution">
    <text evidence="12">The sequence shown here is derived from an EMBL/GenBank/DDBJ whole genome shotgun (WGS) entry which is preliminary data.</text>
</comment>
<dbReference type="PANTHER" id="PTHR39321">
    <property type="entry name" value="NICOTINATE-NUCLEOTIDE ADENYLYLTRANSFERASE-RELATED"/>
    <property type="match status" value="1"/>
</dbReference>
<keyword evidence="8 10" id="KW-0520">NAD</keyword>
<comment type="pathway">
    <text evidence="2 10">Cofactor biosynthesis; NAD(+) biosynthesis; deamido-NAD(+) from nicotinate D-ribonucleotide: step 1/1.</text>
</comment>
<organism evidence="12 13">
    <name type="scientific">Actinobacteria bacterium BACL2 MAG-120802-bin41</name>
    <dbReference type="NCBI Taxonomy" id="1655568"/>
    <lineage>
        <taxon>Bacteria</taxon>
        <taxon>Bacillati</taxon>
        <taxon>Actinomycetota</taxon>
        <taxon>Actinomycetes</taxon>
        <taxon>Actinomycetes incertae sedis</taxon>
        <taxon>ac1 cluster</taxon>
    </lineage>
</organism>